<dbReference type="GeneID" id="20345851"/>
<dbReference type="PANTHER" id="PTHR13495:SF0">
    <property type="entry name" value="PSME3-INTERACTING PROTEIN"/>
    <property type="match status" value="1"/>
</dbReference>
<evidence type="ECO:0000256" key="3">
    <source>
        <dbReference type="SAM" id="MobiDB-lite"/>
    </source>
</evidence>
<comment type="subcellular location">
    <subcellularLocation>
        <location evidence="1">Nucleus</location>
    </subcellularLocation>
</comment>
<dbReference type="VEuPathDB" id="FungiDB:GGTG_05393"/>
<evidence type="ECO:0000313" key="6">
    <source>
        <dbReference type="EnsemblFungi" id="EJT75460"/>
    </source>
</evidence>
<organism evidence="5">
    <name type="scientific">Gaeumannomyces tritici (strain R3-111a-1)</name>
    <name type="common">Wheat and barley take-all root rot fungus</name>
    <name type="synonym">Gaeumannomyces graminis var. tritici</name>
    <dbReference type="NCBI Taxonomy" id="644352"/>
    <lineage>
        <taxon>Eukaryota</taxon>
        <taxon>Fungi</taxon>
        <taxon>Dikarya</taxon>
        <taxon>Ascomycota</taxon>
        <taxon>Pezizomycotina</taxon>
        <taxon>Sordariomycetes</taxon>
        <taxon>Sordariomycetidae</taxon>
        <taxon>Magnaporthales</taxon>
        <taxon>Magnaporthaceae</taxon>
        <taxon>Gaeumannomyces</taxon>
    </lineage>
</organism>
<evidence type="ECO:0000256" key="2">
    <source>
        <dbReference type="ARBA" id="ARBA00023242"/>
    </source>
</evidence>
<dbReference type="Pfam" id="PF10187">
    <property type="entry name" value="FAM192A_Fyv6_N"/>
    <property type="match status" value="1"/>
</dbReference>
<reference evidence="5" key="2">
    <citation type="submission" date="2010-07" db="EMBL/GenBank/DDBJ databases">
        <authorList>
            <consortium name="The Broad Institute Genome Sequencing Platform"/>
            <consortium name="Broad Institute Genome Sequencing Center for Infectious Disease"/>
            <person name="Ma L.-J."/>
            <person name="Dead R."/>
            <person name="Young S."/>
            <person name="Zeng Q."/>
            <person name="Koehrsen M."/>
            <person name="Alvarado L."/>
            <person name="Berlin A."/>
            <person name="Chapman S.B."/>
            <person name="Chen Z."/>
            <person name="Freedman E."/>
            <person name="Gellesch M."/>
            <person name="Goldberg J."/>
            <person name="Griggs A."/>
            <person name="Gujja S."/>
            <person name="Heilman E.R."/>
            <person name="Heiman D."/>
            <person name="Hepburn T."/>
            <person name="Howarth C."/>
            <person name="Jen D."/>
            <person name="Larson L."/>
            <person name="Mehta T."/>
            <person name="Neiman D."/>
            <person name="Pearson M."/>
            <person name="Roberts A."/>
            <person name="Saif S."/>
            <person name="Shea T."/>
            <person name="Shenoy N."/>
            <person name="Sisk P."/>
            <person name="Stolte C."/>
            <person name="Sykes S."/>
            <person name="Walk T."/>
            <person name="White J."/>
            <person name="Yandava C."/>
            <person name="Haas B."/>
            <person name="Nusbaum C."/>
            <person name="Birren B."/>
        </authorList>
    </citation>
    <scope>NUCLEOTIDE SEQUENCE</scope>
    <source>
        <strain evidence="5">R3-111a-1</strain>
    </source>
</reference>
<dbReference type="InterPro" id="IPR019331">
    <property type="entry name" value="FAM192A/Fyv6_N"/>
</dbReference>
<evidence type="ECO:0000313" key="5">
    <source>
        <dbReference type="EMBL" id="EJT75460.1"/>
    </source>
</evidence>
<feature type="region of interest" description="Disordered" evidence="3">
    <location>
        <begin position="1"/>
        <end position="99"/>
    </location>
</feature>
<protein>
    <recommendedName>
        <fullName evidence="4">FAM192A/Fyv6 N-terminal domain-containing protein</fullName>
    </recommendedName>
</protein>
<keyword evidence="2" id="KW-0539">Nucleus</keyword>
<feature type="compositionally biased region" description="Low complexity" evidence="3">
    <location>
        <begin position="185"/>
        <end position="199"/>
    </location>
</feature>
<gene>
    <name evidence="6" type="primary">20345851</name>
    <name evidence="5" type="ORF">GGTG_05393</name>
</gene>
<dbReference type="RefSeq" id="XP_009221460.1">
    <property type="nucleotide sequence ID" value="XM_009223196.1"/>
</dbReference>
<keyword evidence="7" id="KW-1185">Reference proteome</keyword>
<feature type="compositionally biased region" description="Gly residues" evidence="3">
    <location>
        <begin position="33"/>
        <end position="42"/>
    </location>
</feature>
<dbReference type="InterPro" id="IPR039845">
    <property type="entry name" value="FAM192A"/>
</dbReference>
<feature type="compositionally biased region" description="Low complexity" evidence="3">
    <location>
        <begin position="43"/>
        <end position="66"/>
    </location>
</feature>
<evidence type="ECO:0000259" key="4">
    <source>
        <dbReference type="Pfam" id="PF10187"/>
    </source>
</evidence>
<evidence type="ECO:0000313" key="7">
    <source>
        <dbReference type="Proteomes" id="UP000006039"/>
    </source>
</evidence>
<dbReference type="HOGENOM" id="CLU_067596_0_0_1"/>
<feature type="compositionally biased region" description="Basic and acidic residues" evidence="3">
    <location>
        <begin position="68"/>
        <end position="98"/>
    </location>
</feature>
<proteinExistence type="predicted"/>
<feature type="region of interest" description="Disordered" evidence="3">
    <location>
        <begin position="169"/>
        <end position="297"/>
    </location>
</feature>
<name>J3NVT1_GAET3</name>
<reference evidence="6" key="4">
    <citation type="journal article" date="2015" name="G3 (Bethesda)">
        <title>Genome sequences of three phytopathogenic species of the Magnaporthaceae family of fungi.</title>
        <authorList>
            <person name="Okagaki L.H."/>
            <person name="Nunes C.C."/>
            <person name="Sailsbery J."/>
            <person name="Clay B."/>
            <person name="Brown D."/>
            <person name="John T."/>
            <person name="Oh Y."/>
            <person name="Young N."/>
            <person name="Fitzgerald M."/>
            <person name="Haas B.J."/>
            <person name="Zeng Q."/>
            <person name="Young S."/>
            <person name="Adiconis X."/>
            <person name="Fan L."/>
            <person name="Levin J.Z."/>
            <person name="Mitchell T.K."/>
            <person name="Okubara P.A."/>
            <person name="Farman M.L."/>
            <person name="Kohn L.M."/>
            <person name="Birren B."/>
            <person name="Ma L.-J."/>
            <person name="Dean R.A."/>
        </authorList>
    </citation>
    <scope>NUCLEOTIDE SEQUENCE</scope>
    <source>
        <strain evidence="6">R3-111a-1</strain>
    </source>
</reference>
<dbReference type="EnsemblFungi" id="EJT75460">
    <property type="protein sequence ID" value="EJT75460"/>
    <property type="gene ID" value="GGTG_05393"/>
</dbReference>
<dbReference type="EMBL" id="GL385397">
    <property type="protein sequence ID" value="EJT75460.1"/>
    <property type="molecule type" value="Genomic_DNA"/>
</dbReference>
<feature type="domain" description="FAM192A/Fyv6 N-terminal" evidence="4">
    <location>
        <begin position="58"/>
        <end position="163"/>
    </location>
</feature>
<dbReference type="Proteomes" id="UP000006039">
    <property type="component" value="Unassembled WGS sequence"/>
</dbReference>
<dbReference type="OrthoDB" id="75807at2759"/>
<accession>J3NVT1</accession>
<dbReference type="STRING" id="644352.J3NVT1"/>
<reference evidence="5" key="3">
    <citation type="submission" date="2010-09" db="EMBL/GenBank/DDBJ databases">
        <title>Annotation of Gaeumannomyces graminis var. tritici R3-111a-1.</title>
        <authorList>
            <consortium name="The Broad Institute Genome Sequencing Platform"/>
            <person name="Ma L.-J."/>
            <person name="Dead R."/>
            <person name="Young S.K."/>
            <person name="Zeng Q."/>
            <person name="Gargeya S."/>
            <person name="Fitzgerald M."/>
            <person name="Haas B."/>
            <person name="Abouelleil A."/>
            <person name="Alvarado L."/>
            <person name="Arachchi H.M."/>
            <person name="Berlin A."/>
            <person name="Brown A."/>
            <person name="Chapman S.B."/>
            <person name="Chen Z."/>
            <person name="Dunbar C."/>
            <person name="Freedman E."/>
            <person name="Gearin G."/>
            <person name="Gellesch M."/>
            <person name="Goldberg J."/>
            <person name="Griggs A."/>
            <person name="Gujja S."/>
            <person name="Heiman D."/>
            <person name="Howarth C."/>
            <person name="Larson L."/>
            <person name="Lui A."/>
            <person name="MacDonald P.J.P."/>
            <person name="Mehta T."/>
            <person name="Montmayeur A."/>
            <person name="Murphy C."/>
            <person name="Neiman D."/>
            <person name="Pearson M."/>
            <person name="Priest M."/>
            <person name="Roberts A."/>
            <person name="Saif S."/>
            <person name="Shea T."/>
            <person name="Shenoy N."/>
            <person name="Sisk P."/>
            <person name="Stolte C."/>
            <person name="Sykes S."/>
            <person name="Yandava C."/>
            <person name="Wortman J."/>
            <person name="Nusbaum C."/>
            <person name="Birren B."/>
        </authorList>
    </citation>
    <scope>NUCLEOTIDE SEQUENCE</scope>
    <source>
        <strain evidence="5">R3-111a-1</strain>
    </source>
</reference>
<dbReference type="PANTHER" id="PTHR13495">
    <property type="entry name" value="NEFA-INTERACTING NUCLEAR PROTEIN NIP30"/>
    <property type="match status" value="1"/>
</dbReference>
<dbReference type="AlphaFoldDB" id="J3NVT1"/>
<dbReference type="GO" id="GO:0005634">
    <property type="term" value="C:nucleus"/>
    <property type="evidence" value="ECO:0007669"/>
    <property type="project" value="UniProtKB-SubCell"/>
</dbReference>
<sequence length="297" mass="30526">MSRFVSAGAIDAATGHAVSSAAVDADPTATSRPGGGGGGGGAATSAPEPAPAAVGSSSSSSSSGSSKRQSEWEAVSRELEEQRRQREAEARRAAEGGEKSLFAILQENKAAKQAAFEEANKIKNQFRALDDDEVEFLHEVQASTRREEDRTRREVEEGLDRFREARRRGGGVVREGEGEDPARTAAEAEVAAVGAGVDAPAEEDWAAAGRKRRRKDDGGGGRGAGILRGVVRRKTTSAAGKEQKSAAVAGGEAPSGVDAAKAVPTPPPKPDATQVAAPPSAKPGLGLVDYGSDDDSD</sequence>
<dbReference type="eggNOG" id="KOG4036">
    <property type="taxonomic scope" value="Eukaryota"/>
</dbReference>
<evidence type="ECO:0000256" key="1">
    <source>
        <dbReference type="ARBA" id="ARBA00004123"/>
    </source>
</evidence>
<reference evidence="7" key="1">
    <citation type="submission" date="2010-07" db="EMBL/GenBank/DDBJ databases">
        <title>The genome sequence of Gaeumannomyces graminis var. tritici strain R3-111a-1.</title>
        <authorList>
            <consortium name="The Broad Institute Genome Sequencing Platform"/>
            <person name="Ma L.-J."/>
            <person name="Dead R."/>
            <person name="Young S."/>
            <person name="Zeng Q."/>
            <person name="Koehrsen M."/>
            <person name="Alvarado L."/>
            <person name="Berlin A."/>
            <person name="Chapman S.B."/>
            <person name="Chen Z."/>
            <person name="Freedman E."/>
            <person name="Gellesch M."/>
            <person name="Goldberg J."/>
            <person name="Griggs A."/>
            <person name="Gujja S."/>
            <person name="Heilman E.R."/>
            <person name="Heiman D."/>
            <person name="Hepburn T."/>
            <person name="Howarth C."/>
            <person name="Jen D."/>
            <person name="Larson L."/>
            <person name="Mehta T."/>
            <person name="Neiman D."/>
            <person name="Pearson M."/>
            <person name="Roberts A."/>
            <person name="Saif S."/>
            <person name="Shea T."/>
            <person name="Shenoy N."/>
            <person name="Sisk P."/>
            <person name="Stolte C."/>
            <person name="Sykes S."/>
            <person name="Walk T."/>
            <person name="White J."/>
            <person name="Yandava C."/>
            <person name="Haas B."/>
            <person name="Nusbaum C."/>
            <person name="Birren B."/>
        </authorList>
    </citation>
    <scope>NUCLEOTIDE SEQUENCE [LARGE SCALE GENOMIC DNA]</scope>
    <source>
        <strain evidence="7">R3-111a-1</strain>
    </source>
</reference>
<reference evidence="6" key="5">
    <citation type="submission" date="2018-04" db="UniProtKB">
        <authorList>
            <consortium name="EnsemblFungi"/>
        </authorList>
    </citation>
    <scope>IDENTIFICATION</scope>
    <source>
        <strain evidence="6">R3-111a-1</strain>
    </source>
</reference>